<dbReference type="HOGENOM" id="CLU_479615_0_0_7"/>
<protein>
    <recommendedName>
        <fullName evidence="2">DUF2586 family protein</fullName>
    </recommendedName>
</protein>
<reference evidence="1" key="1">
    <citation type="submission" date="2009-07" db="EMBL/GenBank/DDBJ databases">
        <title>Complete sequence of Geobacter sp. M21.</title>
        <authorList>
            <consortium name="US DOE Joint Genome Institute"/>
            <person name="Lucas S."/>
            <person name="Copeland A."/>
            <person name="Lapidus A."/>
            <person name="Glavina del Rio T."/>
            <person name="Dalin E."/>
            <person name="Tice H."/>
            <person name="Bruce D."/>
            <person name="Goodwin L."/>
            <person name="Pitluck S."/>
            <person name="Saunders E."/>
            <person name="Brettin T."/>
            <person name="Detter J.C."/>
            <person name="Han C."/>
            <person name="Larimer F."/>
            <person name="Land M."/>
            <person name="Hauser L."/>
            <person name="Kyrpides N."/>
            <person name="Ovchinnikova G."/>
            <person name="Lovley D."/>
        </authorList>
    </citation>
    <scope>NUCLEOTIDE SEQUENCE [LARGE SCALE GENOMIC DNA]</scope>
    <source>
        <strain evidence="1">M21</strain>
    </source>
</reference>
<dbReference type="KEGG" id="gem:GM21_3662"/>
<dbReference type="OrthoDB" id="5422934at2"/>
<evidence type="ECO:0008006" key="2">
    <source>
        <dbReference type="Google" id="ProtNLM"/>
    </source>
</evidence>
<dbReference type="AlphaFoldDB" id="C6E6Q5"/>
<name>C6E6Q5_GEOSM</name>
<evidence type="ECO:0000313" key="1">
    <source>
        <dbReference type="EMBL" id="ACT19683.1"/>
    </source>
</evidence>
<dbReference type="Pfam" id="PF10758">
    <property type="entry name" value="DUF2586"/>
    <property type="match status" value="1"/>
</dbReference>
<dbReference type="InterPro" id="IPR019694">
    <property type="entry name" value="Phage_HP1_Orf23"/>
</dbReference>
<dbReference type="eggNOG" id="ENOG502Z7IH">
    <property type="taxonomic scope" value="Bacteria"/>
</dbReference>
<organism evidence="1">
    <name type="scientific">Geobacter sp. (strain M21)</name>
    <dbReference type="NCBI Taxonomy" id="443144"/>
    <lineage>
        <taxon>Bacteria</taxon>
        <taxon>Pseudomonadati</taxon>
        <taxon>Thermodesulfobacteriota</taxon>
        <taxon>Desulfuromonadia</taxon>
        <taxon>Geobacterales</taxon>
        <taxon>Geobacteraceae</taxon>
        <taxon>Geobacter</taxon>
    </lineage>
</organism>
<sequence length="560" mass="57601">MKDVFEYLVDGTSGLAPGGVEGAAIVTGVCSLGEVGKGYLLGKSSNLPALLGVGPLTDRLRDVFATAGQAAVVIAVPVAGLAGGYITPVNQVGAGPVGVASGVPVANATAKVVIVAGGAPGVATAKVSLDGGVTFGLVAAVPVNGQIAIDATGVTLVLEAGDLVADDSYSFLVRMPIGPVTKVGAGPDITAEGVVKAGADVILLITGAGARNVGTYQLSLDGGDSWSGIKTIPVDGLIAVGSTGVVITWPVGAAVAGDSYSFEVLAPVPTVTGVLEALEVPLSLYDVEFVYVAGPSDSTDWAALGVKADLLWNAHRPTFFLAETRLPYDNETIDDWTAAMVAERQGFAHRFVSVCAAFGEISDSTGLRITRNAAGLAAGRLLAIPVMRALGRVRDGNIAQLSLPVEYTEAHQDQLEKSAFITAKRYAGLSGVYWGDEKTMADVTSDYQYLTVLRVVFKAIRKARIAALKSMYDEAGDPTLGESAGGLAYLQLNIENALNTLVRAVPSEMAAHQVLIPEGQDIVNNGVAVEMTLIGVPIIRSIKLYASYVYAGGAFDPRLA</sequence>
<gene>
    <name evidence="1" type="ordered locus">GM21_3662</name>
</gene>
<dbReference type="EMBL" id="CP001661">
    <property type="protein sequence ID" value="ACT19683.1"/>
    <property type="molecule type" value="Genomic_DNA"/>
</dbReference>
<proteinExistence type="predicted"/>
<dbReference type="STRING" id="443144.GM21_3662"/>
<accession>C6E6Q5</accession>